<dbReference type="Gene3D" id="1.10.600.10">
    <property type="entry name" value="Farnesyl Diphosphate Synthase"/>
    <property type="match status" value="1"/>
</dbReference>
<evidence type="ECO:0000256" key="6">
    <source>
        <dbReference type="RuleBase" id="RU004466"/>
    </source>
</evidence>
<proteinExistence type="inferred from homology"/>
<accession>A0A6I6JPZ9</accession>
<keyword evidence="3 6" id="KW-0808">Transferase</keyword>
<dbReference type="GO" id="GO:0004659">
    <property type="term" value="F:prenyltransferase activity"/>
    <property type="evidence" value="ECO:0007669"/>
    <property type="project" value="InterPro"/>
</dbReference>
<dbReference type="InterPro" id="IPR008949">
    <property type="entry name" value="Isoprenoid_synthase_dom_sf"/>
</dbReference>
<keyword evidence="4" id="KW-0479">Metal-binding</keyword>
<organism evidence="7 8">
    <name type="scientific">Maribellus comscasis</name>
    <dbReference type="NCBI Taxonomy" id="2681766"/>
    <lineage>
        <taxon>Bacteria</taxon>
        <taxon>Pseudomonadati</taxon>
        <taxon>Bacteroidota</taxon>
        <taxon>Bacteroidia</taxon>
        <taxon>Marinilabiliales</taxon>
        <taxon>Prolixibacteraceae</taxon>
        <taxon>Maribellus</taxon>
    </lineage>
</organism>
<dbReference type="CDD" id="cd00685">
    <property type="entry name" value="Trans_IPPS_HT"/>
    <property type="match status" value="1"/>
</dbReference>
<evidence type="ECO:0000256" key="4">
    <source>
        <dbReference type="ARBA" id="ARBA00022723"/>
    </source>
</evidence>
<dbReference type="GO" id="GO:0008299">
    <property type="term" value="P:isoprenoid biosynthetic process"/>
    <property type="evidence" value="ECO:0007669"/>
    <property type="project" value="InterPro"/>
</dbReference>
<evidence type="ECO:0000256" key="2">
    <source>
        <dbReference type="ARBA" id="ARBA00006706"/>
    </source>
</evidence>
<dbReference type="GO" id="GO:0046872">
    <property type="term" value="F:metal ion binding"/>
    <property type="evidence" value="ECO:0007669"/>
    <property type="project" value="UniProtKB-KW"/>
</dbReference>
<dbReference type="KEGG" id="mcos:GM418_12930"/>
<dbReference type="PANTHER" id="PTHR12001:SF85">
    <property type="entry name" value="SHORT CHAIN ISOPRENYL DIPHOSPHATE SYNTHASE"/>
    <property type="match status" value="1"/>
</dbReference>
<evidence type="ECO:0000313" key="7">
    <source>
        <dbReference type="EMBL" id="QGY44531.1"/>
    </source>
</evidence>
<dbReference type="Proteomes" id="UP000428260">
    <property type="component" value="Chromosome"/>
</dbReference>
<dbReference type="PANTHER" id="PTHR12001">
    <property type="entry name" value="GERANYLGERANYL PYROPHOSPHATE SYNTHASE"/>
    <property type="match status" value="1"/>
</dbReference>
<dbReference type="SFLD" id="SFLDS00005">
    <property type="entry name" value="Isoprenoid_Synthase_Type_I"/>
    <property type="match status" value="1"/>
</dbReference>
<sequence>MFTFEELLEKINTEIQKRTQELRKKEPLRLYEPVDYTLEMGGKRLRPVLVLLSYNLFSEDVSKAIPAALGIEVFHNFTLLHDDIMDKADVRRNRPTVHKKFSENGAILSGDAMAFLAYEYLLEIESARITDVARLFSKTALEVCEGQQLDMDFETRLDVTEEEYLEMIRLKTAVLLACSLKTGALLADAPEEMAKKLYDFGINLGLAFQLQDDMLDTFGNQETFGKKIGGDILANKKTFLLIKAIEMANSEQSERLHYWINKEDFIPEQKVKEVIAIYNQIGVQQQIRKKIDSFYLHSLEILDELKVSEDLKNPLKSLSNKMLQRVF</sequence>
<dbReference type="RefSeq" id="WP_158866895.1">
    <property type="nucleotide sequence ID" value="NZ_CP046401.1"/>
</dbReference>
<comment type="cofactor">
    <cofactor evidence="1">
        <name>Mg(2+)</name>
        <dbReference type="ChEBI" id="CHEBI:18420"/>
    </cofactor>
</comment>
<dbReference type="SUPFAM" id="SSF48576">
    <property type="entry name" value="Terpenoid synthases"/>
    <property type="match status" value="1"/>
</dbReference>
<comment type="similarity">
    <text evidence="2 6">Belongs to the FPP/GGPP synthase family.</text>
</comment>
<keyword evidence="8" id="KW-1185">Reference proteome</keyword>
<dbReference type="AlphaFoldDB" id="A0A6I6JPZ9"/>
<gene>
    <name evidence="7" type="ORF">GM418_12930</name>
</gene>
<dbReference type="EMBL" id="CP046401">
    <property type="protein sequence ID" value="QGY44531.1"/>
    <property type="molecule type" value="Genomic_DNA"/>
</dbReference>
<keyword evidence="5" id="KW-0460">Magnesium</keyword>
<dbReference type="InterPro" id="IPR000092">
    <property type="entry name" value="Polyprenyl_synt"/>
</dbReference>
<name>A0A6I6JPZ9_9BACT</name>
<evidence type="ECO:0000313" key="8">
    <source>
        <dbReference type="Proteomes" id="UP000428260"/>
    </source>
</evidence>
<dbReference type="PROSITE" id="PS00444">
    <property type="entry name" value="POLYPRENYL_SYNTHASE_2"/>
    <property type="match status" value="1"/>
</dbReference>
<dbReference type="Pfam" id="PF00348">
    <property type="entry name" value="polyprenyl_synt"/>
    <property type="match status" value="1"/>
</dbReference>
<evidence type="ECO:0000256" key="5">
    <source>
        <dbReference type="ARBA" id="ARBA00022842"/>
    </source>
</evidence>
<reference evidence="7 8" key="1">
    <citation type="submission" date="2019-11" db="EMBL/GenBank/DDBJ databases">
        <authorList>
            <person name="Zheng R.K."/>
            <person name="Sun C.M."/>
        </authorList>
    </citation>
    <scope>NUCLEOTIDE SEQUENCE [LARGE SCALE GENOMIC DNA]</scope>
    <source>
        <strain evidence="7 8">WC007</strain>
    </source>
</reference>
<dbReference type="InterPro" id="IPR033749">
    <property type="entry name" value="Polyprenyl_synt_CS"/>
</dbReference>
<dbReference type="SFLD" id="SFLDG01017">
    <property type="entry name" value="Polyprenyl_Transferase_Like"/>
    <property type="match status" value="1"/>
</dbReference>
<evidence type="ECO:0000256" key="1">
    <source>
        <dbReference type="ARBA" id="ARBA00001946"/>
    </source>
</evidence>
<evidence type="ECO:0000256" key="3">
    <source>
        <dbReference type="ARBA" id="ARBA00022679"/>
    </source>
</evidence>
<protein>
    <submittedName>
        <fullName evidence="7">Polyprenyl synthetase family protein</fullName>
    </submittedName>
</protein>